<dbReference type="AlphaFoldDB" id="A0A7W3EML6"/>
<dbReference type="SUPFAM" id="SSF53448">
    <property type="entry name" value="Nucleotide-diphospho-sugar transferases"/>
    <property type="match status" value="1"/>
</dbReference>
<gene>
    <name evidence="1" type="ORF">HVY52_01295</name>
</gene>
<dbReference type="EMBL" id="CP055675">
    <property type="protein sequence ID" value="QLM98505.1"/>
    <property type="molecule type" value="Genomic_DNA"/>
</dbReference>
<dbReference type="Gene3D" id="3.90.550.10">
    <property type="entry name" value="Spore Coat Polysaccharide Biosynthesis Protein SpsA, Chain A"/>
    <property type="match status" value="1"/>
</dbReference>
<name>A0A7W3EML6_ESCFE</name>
<dbReference type="OMA" id="ARIVCFH"/>
<reference evidence="1 2" key="1">
    <citation type="submission" date="2020-06" db="EMBL/GenBank/DDBJ databases">
        <title>REHAB project genomes.</title>
        <authorList>
            <person name="Shaw L.P."/>
        </authorList>
    </citation>
    <scope>NUCLEOTIDE SEQUENCE [LARGE SCALE GENOMIC DNA]</scope>
    <source>
        <strain evidence="1 2">RHB28-C13</strain>
    </source>
</reference>
<dbReference type="InterPro" id="IPR029044">
    <property type="entry name" value="Nucleotide-diphossugar_trans"/>
</dbReference>
<dbReference type="Proteomes" id="UP000510927">
    <property type="component" value="Chromosome"/>
</dbReference>
<dbReference type="RefSeq" id="WP_000471230.1">
    <property type="nucleotide sequence ID" value="NZ_CABMNR010000001.1"/>
</dbReference>
<evidence type="ECO:0000313" key="1">
    <source>
        <dbReference type="EMBL" id="QLM98505.1"/>
    </source>
</evidence>
<sequence>MFIVSVLRQSKDFTIKHAQWLHQQLDGYNSICMTDASEIKGVQTTPLLYNWPGWWAKLELFNPEHPVIGNEDILYIDIDTVIVGDITQFTKMKKVTLLNDFSQHGSNAAPATGIMFIPADAKKLVWEEFMRSPETEINSTRKPPYHGDQGFIGRVCHDAERWQDIFPGQIISYKANIATPKMIGFNPDLHDGKANGELPSDAKIVCFHGSPRPWNTALHWVPGFSIKNTLCSKFKQLKYSLR</sequence>
<protein>
    <submittedName>
        <fullName evidence="1">Uncharacterized protein</fullName>
    </submittedName>
</protein>
<accession>A0A7W3EML6</accession>
<proteinExistence type="predicted"/>
<evidence type="ECO:0000313" key="2">
    <source>
        <dbReference type="Proteomes" id="UP000510927"/>
    </source>
</evidence>
<organism evidence="1 2">
    <name type="scientific">Escherichia fergusonii</name>
    <dbReference type="NCBI Taxonomy" id="564"/>
    <lineage>
        <taxon>Bacteria</taxon>
        <taxon>Pseudomonadati</taxon>
        <taxon>Pseudomonadota</taxon>
        <taxon>Gammaproteobacteria</taxon>
        <taxon>Enterobacterales</taxon>
        <taxon>Enterobacteriaceae</taxon>
        <taxon>Escherichia</taxon>
    </lineage>
</organism>
<dbReference type="GeneID" id="75059320"/>